<protein>
    <recommendedName>
        <fullName evidence="4">Type I phosphodiesterase / nucleotide pyrophosphatase</fullName>
    </recommendedName>
</protein>
<organism evidence="2 3">
    <name type="scientific">Dyadobacter helix</name>
    <dbReference type="NCBI Taxonomy" id="2822344"/>
    <lineage>
        <taxon>Bacteria</taxon>
        <taxon>Pseudomonadati</taxon>
        <taxon>Bacteroidota</taxon>
        <taxon>Cytophagia</taxon>
        <taxon>Cytophagales</taxon>
        <taxon>Spirosomataceae</taxon>
        <taxon>Dyadobacter</taxon>
    </lineage>
</organism>
<dbReference type="EMBL" id="CAJRAF010000002">
    <property type="protein sequence ID" value="CAG5000165.1"/>
    <property type="molecule type" value="Genomic_DNA"/>
</dbReference>
<evidence type="ECO:0000313" key="3">
    <source>
        <dbReference type="Proteomes" id="UP000680038"/>
    </source>
</evidence>
<sequence length="417" mass="47630">MNVKYFLPIILGLSAVFNFNVFAQQQRTKKVLFVIVDGISSDVIEKIQKPNLDLIAKTGGYTRAHVGGGKGTYSQTPTISAVGYNSLLTGTWVNKHNVWDNNIADPNYHYWTIFRFLKEQFPHKQTAVFSTWLDNRTKLLGEGLLQTNKLRINYPFDGFELDTVHFPHDKQARYIHQIDETVVHEAAGYIRSDAPDLSWVYLEYTDDMGHRYGDSEQFYEAIRLMDGQMGKLWKAIQYREQNFKEDWLMVITTDHGRDAQTGKGHGGQSDRERSTWIVTNAKDLNGNFKANPGIVDIMPVIARHLDVRIPKEQAFEVDGVSFTGKISLTDPTLKKEGDILNIKWKAWDQEGKVKIWLTTTNHFGKGERDIYHLVAQVPVTAGQAKIDLSKYPSGFFKIVLEGRYNNVNQWIVEPAAK</sequence>
<name>A0A916JD10_9BACT</name>
<evidence type="ECO:0000256" key="1">
    <source>
        <dbReference type="SAM" id="SignalP"/>
    </source>
</evidence>
<dbReference type="GO" id="GO:0016787">
    <property type="term" value="F:hydrolase activity"/>
    <property type="evidence" value="ECO:0007669"/>
    <property type="project" value="UniProtKB-ARBA"/>
</dbReference>
<gene>
    <name evidence="2" type="ORF">DYBT9275_02406</name>
</gene>
<accession>A0A916JD10</accession>
<dbReference type="PANTHER" id="PTHR10151">
    <property type="entry name" value="ECTONUCLEOTIDE PYROPHOSPHATASE/PHOSPHODIESTERASE"/>
    <property type="match status" value="1"/>
</dbReference>
<evidence type="ECO:0008006" key="4">
    <source>
        <dbReference type="Google" id="ProtNLM"/>
    </source>
</evidence>
<evidence type="ECO:0000313" key="2">
    <source>
        <dbReference type="EMBL" id="CAG5000165.1"/>
    </source>
</evidence>
<dbReference type="Gene3D" id="3.40.720.10">
    <property type="entry name" value="Alkaline Phosphatase, subunit A"/>
    <property type="match status" value="1"/>
</dbReference>
<keyword evidence="3" id="KW-1185">Reference proteome</keyword>
<dbReference type="SUPFAM" id="SSF53649">
    <property type="entry name" value="Alkaline phosphatase-like"/>
    <property type="match status" value="1"/>
</dbReference>
<keyword evidence="1" id="KW-0732">Signal</keyword>
<dbReference type="Pfam" id="PF01663">
    <property type="entry name" value="Phosphodiest"/>
    <property type="match status" value="1"/>
</dbReference>
<feature type="signal peptide" evidence="1">
    <location>
        <begin position="1"/>
        <end position="23"/>
    </location>
</feature>
<dbReference type="PANTHER" id="PTHR10151:SF120">
    <property type="entry name" value="BIS(5'-ADENOSYL)-TRIPHOSPHATASE"/>
    <property type="match status" value="1"/>
</dbReference>
<feature type="chain" id="PRO_5037586695" description="Type I phosphodiesterase / nucleotide pyrophosphatase" evidence="1">
    <location>
        <begin position="24"/>
        <end position="417"/>
    </location>
</feature>
<proteinExistence type="predicted"/>
<dbReference type="InterPro" id="IPR017850">
    <property type="entry name" value="Alkaline_phosphatase_core_sf"/>
</dbReference>
<reference evidence="2" key="1">
    <citation type="submission" date="2021-04" db="EMBL/GenBank/DDBJ databases">
        <authorList>
            <person name="Rodrigo-Torres L."/>
            <person name="Arahal R. D."/>
            <person name="Lucena T."/>
        </authorList>
    </citation>
    <scope>NUCLEOTIDE SEQUENCE</scope>
    <source>
        <strain evidence="2">CECT 9275</strain>
    </source>
</reference>
<dbReference type="RefSeq" id="WP_215239044.1">
    <property type="nucleotide sequence ID" value="NZ_CAJRAF010000002.1"/>
</dbReference>
<comment type="caution">
    <text evidence="2">The sequence shown here is derived from an EMBL/GenBank/DDBJ whole genome shotgun (WGS) entry which is preliminary data.</text>
</comment>
<dbReference type="Proteomes" id="UP000680038">
    <property type="component" value="Unassembled WGS sequence"/>
</dbReference>
<dbReference type="AlphaFoldDB" id="A0A916JD10"/>
<dbReference type="InterPro" id="IPR002591">
    <property type="entry name" value="Phosphodiest/P_Trfase"/>
</dbReference>